<dbReference type="RefSeq" id="WP_058500614.1">
    <property type="nucleotide sequence ID" value="NZ_CAAAJA010000004.1"/>
</dbReference>
<dbReference type="Pfam" id="PF16653">
    <property type="entry name" value="Sacchrp_dh_C"/>
    <property type="match status" value="1"/>
</dbReference>
<evidence type="ECO:0000256" key="1">
    <source>
        <dbReference type="SAM" id="Phobius"/>
    </source>
</evidence>
<feature type="transmembrane region" description="Helical" evidence="1">
    <location>
        <begin position="12"/>
        <end position="32"/>
    </location>
</feature>
<dbReference type="Proteomes" id="UP000054761">
    <property type="component" value="Unassembled WGS sequence"/>
</dbReference>
<dbReference type="Proteomes" id="UP000295517">
    <property type="component" value="Chromosome"/>
</dbReference>
<dbReference type="EMBL" id="CP038254">
    <property type="protein sequence ID" value="QBR83580.1"/>
    <property type="molecule type" value="Genomic_DNA"/>
</dbReference>
<reference evidence="4 6" key="1">
    <citation type="submission" date="2015-11" db="EMBL/GenBank/DDBJ databases">
        <title>Genomic analysis of 38 Legionella species identifies large and diverse effector repertoires.</title>
        <authorList>
            <person name="Burstein D."/>
            <person name="Amaro F."/>
            <person name="Zusman T."/>
            <person name="Lifshitz Z."/>
            <person name="Cohen O."/>
            <person name="Gilbert J.A."/>
            <person name="Pupko T."/>
            <person name="Shuman H.A."/>
            <person name="Segal G."/>
        </authorList>
    </citation>
    <scope>NUCLEOTIDE SEQUENCE [LARGE SCALE GENOMIC DNA]</scope>
    <source>
        <strain evidence="4 6">Bercovier 4</strain>
    </source>
</reference>
<feature type="domain" description="Saccharopine dehydrogenase NADP binding" evidence="2">
    <location>
        <begin position="15"/>
        <end position="146"/>
    </location>
</feature>
<dbReference type="AlphaFoldDB" id="A0A0W0WNG3"/>
<reference evidence="5 7" key="2">
    <citation type="submission" date="2019-03" db="EMBL/GenBank/DDBJ databases">
        <title>Diverse conjugative elements silence natural transformation in Legionella species.</title>
        <authorList>
            <person name="Durieux I."/>
            <person name="Ginevra C."/>
            <person name="Attaiech L."/>
            <person name="Picq K."/>
            <person name="Juan P.A."/>
            <person name="Jarraud S."/>
            <person name="Charpentier X."/>
        </authorList>
    </citation>
    <scope>NUCLEOTIDE SEQUENCE [LARGE SCALE GENOMIC DNA]</scope>
    <source>
        <strain evidence="5 7">HL-0427-4011</strain>
    </source>
</reference>
<name>A0A0W0WNG3_9GAMM</name>
<dbReference type="Gene3D" id="3.30.360.30">
    <property type="entry name" value="homospermidine synthase like"/>
    <property type="match status" value="1"/>
</dbReference>
<evidence type="ECO:0000313" key="6">
    <source>
        <dbReference type="Proteomes" id="UP000054761"/>
    </source>
</evidence>
<evidence type="ECO:0000313" key="4">
    <source>
        <dbReference type="EMBL" id="KTD33853.1"/>
    </source>
</evidence>
<keyword evidence="1" id="KW-0472">Membrane</keyword>
<dbReference type="InterPro" id="IPR032095">
    <property type="entry name" value="Sacchrp_dh-like_C"/>
</dbReference>
<keyword evidence="1" id="KW-1133">Transmembrane helix</keyword>
<dbReference type="Pfam" id="PF03435">
    <property type="entry name" value="Sacchrp_dh_NADP"/>
    <property type="match status" value="1"/>
</dbReference>
<keyword evidence="6" id="KW-1185">Reference proteome</keyword>
<gene>
    <name evidence="4" type="primary">hss</name>
    <name evidence="5" type="ORF">E3983_03950</name>
    <name evidence="4" type="ORF">Lisr_0221</name>
</gene>
<dbReference type="InterPro" id="IPR023181">
    <property type="entry name" value="Homospermid_syn-like_C"/>
</dbReference>
<proteinExistence type="predicted"/>
<evidence type="ECO:0000259" key="2">
    <source>
        <dbReference type="Pfam" id="PF03435"/>
    </source>
</evidence>
<dbReference type="EMBL" id="LNYH01000006">
    <property type="protein sequence ID" value="KTD33853.1"/>
    <property type="molecule type" value="Genomic_DNA"/>
</dbReference>
<evidence type="ECO:0000313" key="7">
    <source>
        <dbReference type="Proteomes" id="UP000295517"/>
    </source>
</evidence>
<dbReference type="OrthoDB" id="9767495at2"/>
<evidence type="ECO:0000259" key="3">
    <source>
        <dbReference type="Pfam" id="PF16653"/>
    </source>
</evidence>
<dbReference type="PATRIC" id="fig|454.4.peg.230"/>
<accession>A0A0W0WNG3</accession>
<protein>
    <submittedName>
        <fullName evidence="4">Homospermidine synthase</fullName>
    </submittedName>
</protein>
<keyword evidence="1" id="KW-0812">Transmembrane</keyword>
<dbReference type="Gene3D" id="3.40.50.720">
    <property type="entry name" value="NAD(P)-binding Rossmann-like Domain"/>
    <property type="match status" value="1"/>
</dbReference>
<organism evidence="4 6">
    <name type="scientific">Legionella israelensis</name>
    <dbReference type="NCBI Taxonomy" id="454"/>
    <lineage>
        <taxon>Bacteria</taxon>
        <taxon>Pseudomonadati</taxon>
        <taxon>Pseudomonadota</taxon>
        <taxon>Gammaproteobacteria</taxon>
        <taxon>Legionellales</taxon>
        <taxon>Legionellaceae</taxon>
        <taxon>Legionella</taxon>
    </lineage>
</organism>
<dbReference type="InterPro" id="IPR005097">
    <property type="entry name" value="Sacchrp_dh_NADP-bd"/>
</dbReference>
<sequence length="469" mass="53237">MKNNHKKYIHFPNKIILLGFGSIGQAVLPLLLRHLELSASQILIMTKEFTEEPDVSQYGINIEEVYITKENYMDVLENKLDKEDFLLNLSVDISSVDLIKFCQRKGALYLDASTEPWEGGYVDRTLPSASRSNYALREEVLKLKPHHSPTAVLTHGANPGLVSHFVKQALWNIAKDNQLNIEHPETSSEWAKLAKSLDIKAIHIAERDTQISHKNKSFGEFVNTWSVEGFISEAGQPAELSWGSHERHWPEDASHHTTGSQSAIYLERPGASVKVRSWTPTYGPYHGFLITHAEAISIGSYLTLNDKEYYRPTVHYAYSPCPDAILSLDEFQGSEWYEQKNKRLLFDEITEGVDELGVLLMGHAKGAYWYGSTLSVHEARELVPYNNATSLQVAAGILAGLIWAIKNPNQGIVEPEEMDYQFILDIALPYLGEVGGYYTDWTPLKERERLFKERLDSTDPWQFINIRVN</sequence>
<feature type="domain" description="Saccharopine dehydrogenase-like C-terminal" evidence="3">
    <location>
        <begin position="156"/>
        <end position="435"/>
    </location>
</feature>
<evidence type="ECO:0000313" key="5">
    <source>
        <dbReference type="EMBL" id="QBR83580.1"/>
    </source>
</evidence>